<dbReference type="EMBL" id="SHNP01000002">
    <property type="protein sequence ID" value="MCX2973075.1"/>
    <property type="molecule type" value="Genomic_DNA"/>
</dbReference>
<reference evidence="1" key="1">
    <citation type="submission" date="2019-02" db="EMBL/GenBank/DDBJ databases">
        <authorList>
            <person name="Li S.-H."/>
        </authorList>
    </citation>
    <scope>NUCLEOTIDE SEQUENCE</scope>
    <source>
        <strain evidence="1">IMCC8485</strain>
    </source>
</reference>
<evidence type="ECO:0000313" key="1">
    <source>
        <dbReference type="EMBL" id="MCX2973075.1"/>
    </source>
</evidence>
<dbReference type="RefSeq" id="WP_279252034.1">
    <property type="nucleotide sequence ID" value="NZ_SHNP01000002.1"/>
</dbReference>
<dbReference type="Proteomes" id="UP001143307">
    <property type="component" value="Unassembled WGS sequence"/>
</dbReference>
<dbReference type="Gene3D" id="3.10.450.50">
    <property type="match status" value="1"/>
</dbReference>
<dbReference type="InterPro" id="IPR032710">
    <property type="entry name" value="NTF2-like_dom_sf"/>
</dbReference>
<organism evidence="1 2">
    <name type="scientific">Candidatus Seongchinamella marina</name>
    <dbReference type="NCBI Taxonomy" id="2518990"/>
    <lineage>
        <taxon>Bacteria</taxon>
        <taxon>Pseudomonadati</taxon>
        <taxon>Pseudomonadota</taxon>
        <taxon>Gammaproteobacteria</taxon>
        <taxon>Cellvibrionales</taxon>
        <taxon>Halieaceae</taxon>
        <taxon>Seongchinamella</taxon>
    </lineage>
</organism>
<dbReference type="SUPFAM" id="SSF54427">
    <property type="entry name" value="NTF2-like"/>
    <property type="match status" value="1"/>
</dbReference>
<comment type="caution">
    <text evidence="1">The sequence shown here is derived from an EMBL/GenBank/DDBJ whole genome shotgun (WGS) entry which is preliminary data.</text>
</comment>
<keyword evidence="2" id="KW-1185">Reference proteome</keyword>
<protein>
    <submittedName>
        <fullName evidence="1">Nuclear transport factor 2 family protein</fullName>
    </submittedName>
</protein>
<name>A0ABT3SSX1_9GAMM</name>
<sequence length="175" mass="20032">MQNLSDEKLRATADKLIAAHRQAAIDNNWLFFVDELYAVDCVYSCQYAGVMEVVADGIDEIKATHYGRDMQVGWEGWSFPYEGVYTGSDNRLVTHWLNRGPGKRADGSYYQTPGVSFIQLNEEARICRQFDMFDLAHQMTLCDELENAGLLSVQLKQQWVIPMKLKLETQLANNR</sequence>
<evidence type="ECO:0000313" key="2">
    <source>
        <dbReference type="Proteomes" id="UP001143307"/>
    </source>
</evidence>
<gene>
    <name evidence="1" type="ORF">EYC87_05675</name>
</gene>
<proteinExistence type="predicted"/>
<accession>A0ABT3SSX1</accession>